<dbReference type="GO" id="GO:0005524">
    <property type="term" value="F:ATP binding"/>
    <property type="evidence" value="ECO:0007669"/>
    <property type="project" value="UniProtKB-KW"/>
</dbReference>
<evidence type="ECO:0000313" key="14">
    <source>
        <dbReference type="Proteomes" id="UP000245533"/>
    </source>
</evidence>
<sequence>MIRLKDRSSRHTLALILLFIIAALLLLVLNDVGSRLHSGVRAYTAGESQWTKAQKEAALALVNYASSGDLDAYQAYLNHLEVIEGARMARTELNAQNPDYGLIRNSFLRAGNEPENIRHLIWFYENYTTFPQFQRAVDYWIEGDVVIGFLNQTGEELFQLISSDDLTEPMRQRYISRIYEIDESLSAAETGFAASIHNSAEWTSTRIYWVNFFAVILAFLVTGSYTTVRLVQMARRNRKLNASKKRYSNVLSHSRDIIYQLDIKTGKYRYMTPSAKSILGYDVQKVKNGGVAFIMSLIHPEDQERVREDIITYGEENAEDKLKTDIQFRLRKKSGEYIWVNNRRALLKSSEGKPIAIVGNVRDISDDKNRIDSLNESLKEKETLLSEIHHRVKNNLSIVSSLVELQKNSPDAGSEKSFDEIQARIKSIALVHEKLYENETFSEVDLSDYLDDLLNMIHFTFDSGHKQVNIDRDLDSLSVNIKRAVPIGLICNEMINNCYKYAFEGRDDGNINVVFRVNGEKAALTVEDDGIGLPENFEEMKQQSLGMTLIEVLTKQVEGELHYESNEGSSFTVEFGIN</sequence>
<evidence type="ECO:0000256" key="1">
    <source>
        <dbReference type="ARBA" id="ARBA00000085"/>
    </source>
</evidence>
<evidence type="ECO:0000256" key="5">
    <source>
        <dbReference type="ARBA" id="ARBA00022741"/>
    </source>
</evidence>
<evidence type="ECO:0000256" key="2">
    <source>
        <dbReference type="ARBA" id="ARBA00012438"/>
    </source>
</evidence>
<dbReference type="Gene3D" id="3.30.450.20">
    <property type="entry name" value="PAS domain"/>
    <property type="match status" value="1"/>
</dbReference>
<dbReference type="InterPro" id="IPR011495">
    <property type="entry name" value="Sig_transdc_His_kin_sub2_dim/P"/>
</dbReference>
<dbReference type="SMART" id="SM00086">
    <property type="entry name" value="PAC"/>
    <property type="match status" value="1"/>
</dbReference>
<dbReference type="EC" id="2.7.13.3" evidence="2"/>
<dbReference type="Pfam" id="PF08447">
    <property type="entry name" value="PAS_3"/>
    <property type="match status" value="1"/>
</dbReference>
<dbReference type="AlphaFoldDB" id="A0A316TRG1"/>
<reference evidence="13 14" key="1">
    <citation type="submission" date="2018-05" db="EMBL/GenBank/DDBJ databases">
        <title>Rhodohalobacter halophilus gen. nov., sp. nov., a moderately halophilic member of the family Balneolaceae.</title>
        <authorList>
            <person name="Liu Z.-W."/>
        </authorList>
    </citation>
    <scope>NUCLEOTIDE SEQUENCE [LARGE SCALE GENOMIC DNA]</scope>
    <source>
        <strain evidence="13 14">8A47</strain>
    </source>
</reference>
<dbReference type="PANTHER" id="PTHR41523:SF8">
    <property type="entry name" value="ETHYLENE RESPONSE SENSOR PROTEIN"/>
    <property type="match status" value="1"/>
</dbReference>
<dbReference type="GO" id="GO:0004673">
    <property type="term" value="F:protein histidine kinase activity"/>
    <property type="evidence" value="ECO:0007669"/>
    <property type="project" value="UniProtKB-EC"/>
</dbReference>
<dbReference type="InterPro" id="IPR000014">
    <property type="entry name" value="PAS"/>
</dbReference>
<dbReference type="SMART" id="SM00091">
    <property type="entry name" value="PAS"/>
    <property type="match status" value="1"/>
</dbReference>
<dbReference type="InterPro" id="IPR013655">
    <property type="entry name" value="PAS_fold_3"/>
</dbReference>
<dbReference type="NCBIfam" id="TIGR00229">
    <property type="entry name" value="sensory_box"/>
    <property type="match status" value="1"/>
</dbReference>
<dbReference type="SUPFAM" id="SSF55785">
    <property type="entry name" value="PYP-like sensor domain (PAS domain)"/>
    <property type="match status" value="1"/>
</dbReference>
<keyword evidence="8" id="KW-0843">Virulence</keyword>
<dbReference type="PROSITE" id="PS50112">
    <property type="entry name" value="PAS"/>
    <property type="match status" value="1"/>
</dbReference>
<evidence type="ECO:0000259" key="12">
    <source>
        <dbReference type="PROSITE" id="PS50113"/>
    </source>
</evidence>
<evidence type="ECO:0000256" key="4">
    <source>
        <dbReference type="ARBA" id="ARBA00022679"/>
    </source>
</evidence>
<evidence type="ECO:0000313" key="13">
    <source>
        <dbReference type="EMBL" id="PWN05625.1"/>
    </source>
</evidence>
<dbReference type="InterPro" id="IPR003594">
    <property type="entry name" value="HATPase_dom"/>
</dbReference>
<evidence type="ECO:0000256" key="7">
    <source>
        <dbReference type="ARBA" id="ARBA00022840"/>
    </source>
</evidence>
<dbReference type="PROSITE" id="PS50109">
    <property type="entry name" value="HIS_KIN"/>
    <property type="match status" value="1"/>
</dbReference>
<keyword evidence="9" id="KW-1133">Transmembrane helix</keyword>
<keyword evidence="7" id="KW-0067">ATP-binding</keyword>
<dbReference type="Pfam" id="PF07568">
    <property type="entry name" value="HisKA_2"/>
    <property type="match status" value="1"/>
</dbReference>
<proteinExistence type="predicted"/>
<dbReference type="PANTHER" id="PTHR41523">
    <property type="entry name" value="TWO-COMPONENT SYSTEM SENSOR PROTEIN"/>
    <property type="match status" value="1"/>
</dbReference>
<evidence type="ECO:0000259" key="11">
    <source>
        <dbReference type="PROSITE" id="PS50112"/>
    </source>
</evidence>
<dbReference type="SMART" id="SM00387">
    <property type="entry name" value="HATPase_c"/>
    <property type="match status" value="1"/>
</dbReference>
<keyword evidence="4" id="KW-0808">Transferase</keyword>
<keyword evidence="5" id="KW-0547">Nucleotide-binding</keyword>
<dbReference type="PROSITE" id="PS50113">
    <property type="entry name" value="PAC"/>
    <property type="match status" value="1"/>
</dbReference>
<dbReference type="InterPro" id="IPR005467">
    <property type="entry name" value="His_kinase_dom"/>
</dbReference>
<keyword evidence="9" id="KW-0472">Membrane</keyword>
<dbReference type="CDD" id="cd00130">
    <property type="entry name" value="PAS"/>
    <property type="match status" value="1"/>
</dbReference>
<feature type="domain" description="PAC" evidence="12">
    <location>
        <begin position="324"/>
        <end position="376"/>
    </location>
</feature>
<dbReference type="Pfam" id="PF02518">
    <property type="entry name" value="HATPase_c"/>
    <property type="match status" value="1"/>
</dbReference>
<dbReference type="SUPFAM" id="SSF55874">
    <property type="entry name" value="ATPase domain of HSP90 chaperone/DNA topoisomerase II/histidine kinase"/>
    <property type="match status" value="1"/>
</dbReference>
<feature type="transmembrane region" description="Helical" evidence="9">
    <location>
        <begin position="12"/>
        <end position="29"/>
    </location>
</feature>
<gene>
    <name evidence="13" type="ORF">DDZ15_13590</name>
</gene>
<dbReference type="InterPro" id="IPR036890">
    <property type="entry name" value="HATPase_C_sf"/>
</dbReference>
<dbReference type="EMBL" id="QGGB01000009">
    <property type="protein sequence ID" value="PWN05625.1"/>
    <property type="molecule type" value="Genomic_DNA"/>
</dbReference>
<feature type="domain" description="Histidine kinase" evidence="10">
    <location>
        <begin position="387"/>
        <end position="578"/>
    </location>
</feature>
<dbReference type="InterPro" id="IPR001610">
    <property type="entry name" value="PAC"/>
</dbReference>
<comment type="catalytic activity">
    <reaction evidence="1">
        <text>ATP + protein L-histidine = ADP + protein N-phospho-L-histidine.</text>
        <dbReference type="EC" id="2.7.13.3"/>
    </reaction>
</comment>
<evidence type="ECO:0000259" key="10">
    <source>
        <dbReference type="PROSITE" id="PS50109"/>
    </source>
</evidence>
<dbReference type="InterPro" id="IPR000700">
    <property type="entry name" value="PAS-assoc_C"/>
</dbReference>
<keyword evidence="9" id="KW-0812">Transmembrane</keyword>
<feature type="transmembrane region" description="Helical" evidence="9">
    <location>
        <begin position="207"/>
        <end position="228"/>
    </location>
</feature>
<evidence type="ECO:0000256" key="3">
    <source>
        <dbReference type="ARBA" id="ARBA00022553"/>
    </source>
</evidence>
<keyword evidence="3" id="KW-0597">Phosphoprotein</keyword>
<organism evidence="13 14">
    <name type="scientific">Rhodohalobacter mucosus</name>
    <dbReference type="NCBI Taxonomy" id="2079485"/>
    <lineage>
        <taxon>Bacteria</taxon>
        <taxon>Pseudomonadati</taxon>
        <taxon>Balneolota</taxon>
        <taxon>Balneolia</taxon>
        <taxon>Balneolales</taxon>
        <taxon>Balneolaceae</taxon>
        <taxon>Rhodohalobacter</taxon>
    </lineage>
</organism>
<name>A0A316TRG1_9BACT</name>
<evidence type="ECO:0000256" key="9">
    <source>
        <dbReference type="SAM" id="Phobius"/>
    </source>
</evidence>
<comment type="caution">
    <text evidence="13">The sequence shown here is derived from an EMBL/GenBank/DDBJ whole genome shotgun (WGS) entry which is preliminary data.</text>
</comment>
<dbReference type="InterPro" id="IPR035965">
    <property type="entry name" value="PAS-like_dom_sf"/>
</dbReference>
<protein>
    <recommendedName>
        <fullName evidence="2">histidine kinase</fullName>
        <ecNumber evidence="2">2.7.13.3</ecNumber>
    </recommendedName>
</protein>
<keyword evidence="6" id="KW-0418">Kinase</keyword>
<keyword evidence="14" id="KW-1185">Reference proteome</keyword>
<accession>A0A316TRG1</accession>
<evidence type="ECO:0000256" key="6">
    <source>
        <dbReference type="ARBA" id="ARBA00022777"/>
    </source>
</evidence>
<feature type="domain" description="PAS" evidence="11">
    <location>
        <begin position="243"/>
        <end position="308"/>
    </location>
</feature>
<dbReference type="Proteomes" id="UP000245533">
    <property type="component" value="Unassembled WGS sequence"/>
</dbReference>
<evidence type="ECO:0000256" key="8">
    <source>
        <dbReference type="ARBA" id="ARBA00023026"/>
    </source>
</evidence>
<dbReference type="Gene3D" id="3.30.565.10">
    <property type="entry name" value="Histidine kinase-like ATPase, C-terminal domain"/>
    <property type="match status" value="1"/>
</dbReference>